<dbReference type="OrthoDB" id="5340163at2759"/>
<dbReference type="HOGENOM" id="CLU_025751_0_0_1"/>
<dbReference type="Pfam" id="PF14022">
    <property type="entry name" value="DUF4238"/>
    <property type="match status" value="1"/>
</dbReference>
<evidence type="ECO:0000313" key="2">
    <source>
        <dbReference type="EMBL" id="KIL66823.1"/>
    </source>
</evidence>
<evidence type="ECO:0000256" key="1">
    <source>
        <dbReference type="SAM" id="MobiDB-lite"/>
    </source>
</evidence>
<evidence type="ECO:0000313" key="3">
    <source>
        <dbReference type="Proteomes" id="UP000054549"/>
    </source>
</evidence>
<dbReference type="EMBL" id="KN818234">
    <property type="protein sequence ID" value="KIL66823.1"/>
    <property type="molecule type" value="Genomic_DNA"/>
</dbReference>
<dbReference type="AlphaFoldDB" id="A0A0C2XDB0"/>
<feature type="compositionally biased region" description="Basic and acidic residues" evidence="1">
    <location>
        <begin position="445"/>
        <end position="458"/>
    </location>
</feature>
<protein>
    <submittedName>
        <fullName evidence="2">Uncharacterized protein</fullName>
    </submittedName>
</protein>
<dbReference type="InterPro" id="IPR025332">
    <property type="entry name" value="DUF4238"/>
</dbReference>
<dbReference type="STRING" id="946122.A0A0C2XDB0"/>
<organism evidence="2 3">
    <name type="scientific">Amanita muscaria (strain Koide BX008)</name>
    <dbReference type="NCBI Taxonomy" id="946122"/>
    <lineage>
        <taxon>Eukaryota</taxon>
        <taxon>Fungi</taxon>
        <taxon>Dikarya</taxon>
        <taxon>Basidiomycota</taxon>
        <taxon>Agaricomycotina</taxon>
        <taxon>Agaricomycetes</taxon>
        <taxon>Agaricomycetidae</taxon>
        <taxon>Agaricales</taxon>
        <taxon>Pluteineae</taxon>
        <taxon>Amanitaceae</taxon>
        <taxon>Amanita</taxon>
    </lineage>
</organism>
<dbReference type="InParanoid" id="A0A0C2XDB0"/>
<name>A0A0C2XDB0_AMAMK</name>
<feature type="region of interest" description="Disordered" evidence="1">
    <location>
        <begin position="49"/>
        <end position="68"/>
    </location>
</feature>
<accession>A0A0C2XDB0</accession>
<dbReference type="Proteomes" id="UP000054549">
    <property type="component" value="Unassembled WGS sequence"/>
</dbReference>
<gene>
    <name evidence="2" type="ORF">M378DRAFT_160327</name>
</gene>
<sequence>MYIPVVWSFEHQTSLVGLQSHPLILRPGAAMNQYHHFIPRFILRRYQLPIDPSNKPSKGKDGKRRKRSAHMNEQELIHYYNMETCELEVRPLARVYGVANLYRDVKNIKNANDLEEQLSRLENGSASVVKTIHDSLGRREFQIKRKALESLRKFLFIMFYRKAALASSYYDENNPENAPLAEWVRHVKKNNALNSREEVWLYFLRFFLATPHRDLISRAEMAMKNHGIAVIFPSNLPESAMNEYATIDYASIASALFLGIVEAADGKEFVMSDNSFGLWEGLVTVMLGLHAHRLFVVSPRVALLLRRNECRTELLGSTFVNSDLIDIRIEPPQVEYLGEKAGLSPEELMKHRASPNAQNDVYHFRIVKLTTKQTQQVNNVVLLNVKEKGSVTFLTRATMLKTLQDYRKTKDAILFTSSNLKNSYSAFMTKLETDDQPKEAQSSAKTEHSNFERDVSKEETKTAISPITISLDELRLCSDYNQAYQRYSTASVDEPVGQYIFDTTDFLAEQFRNLPLLDMLGALQGGSRARTDPFAKLVETLPEIDGAVVLGKMKGLLAKVDVQRWDDATISEELFEAAIVGLLEWLVKNKGDVLKTLFPNIVLTES</sequence>
<feature type="region of interest" description="Disordered" evidence="1">
    <location>
        <begin position="433"/>
        <end position="458"/>
    </location>
</feature>
<reference evidence="2 3" key="1">
    <citation type="submission" date="2014-04" db="EMBL/GenBank/DDBJ databases">
        <title>Evolutionary Origins and Diversification of the Mycorrhizal Mutualists.</title>
        <authorList>
            <consortium name="DOE Joint Genome Institute"/>
            <consortium name="Mycorrhizal Genomics Consortium"/>
            <person name="Kohler A."/>
            <person name="Kuo A."/>
            <person name="Nagy L.G."/>
            <person name="Floudas D."/>
            <person name="Copeland A."/>
            <person name="Barry K.W."/>
            <person name="Cichocki N."/>
            <person name="Veneault-Fourrey C."/>
            <person name="LaButti K."/>
            <person name="Lindquist E.A."/>
            <person name="Lipzen A."/>
            <person name="Lundell T."/>
            <person name="Morin E."/>
            <person name="Murat C."/>
            <person name="Riley R."/>
            <person name="Ohm R."/>
            <person name="Sun H."/>
            <person name="Tunlid A."/>
            <person name="Henrissat B."/>
            <person name="Grigoriev I.V."/>
            <person name="Hibbett D.S."/>
            <person name="Martin F."/>
        </authorList>
    </citation>
    <scope>NUCLEOTIDE SEQUENCE [LARGE SCALE GENOMIC DNA]</scope>
    <source>
        <strain evidence="2 3">Koide BX008</strain>
    </source>
</reference>
<keyword evidence="3" id="KW-1185">Reference proteome</keyword>
<proteinExistence type="predicted"/>